<dbReference type="GO" id="GO:0009307">
    <property type="term" value="P:DNA restriction-modification system"/>
    <property type="evidence" value="ECO:0007669"/>
    <property type="project" value="UniProtKB-KW"/>
</dbReference>
<proteinExistence type="inferred from homology"/>
<gene>
    <name evidence="10" type="ORF">SAMN05216302_10457</name>
</gene>
<evidence type="ECO:0000256" key="3">
    <source>
        <dbReference type="ARBA" id="ARBA00022603"/>
    </source>
</evidence>
<feature type="domain" description="DNA methylase adenine-specific" evidence="8">
    <location>
        <begin position="154"/>
        <end position="201"/>
    </location>
</feature>
<organism evidence="10 11">
    <name type="scientific">Nitrosomonas aestuarii</name>
    <dbReference type="NCBI Taxonomy" id="52441"/>
    <lineage>
        <taxon>Bacteria</taxon>
        <taxon>Pseudomonadati</taxon>
        <taxon>Pseudomonadota</taxon>
        <taxon>Betaproteobacteria</taxon>
        <taxon>Nitrosomonadales</taxon>
        <taxon>Nitrosomonadaceae</taxon>
        <taxon>Nitrosomonas</taxon>
    </lineage>
</organism>
<dbReference type="PANTHER" id="PTHR42933:SF3">
    <property type="entry name" value="TYPE I RESTRICTION ENZYME MJAVIII METHYLASE SUBUNIT"/>
    <property type="match status" value="1"/>
</dbReference>
<dbReference type="EMBL" id="FOSP01000045">
    <property type="protein sequence ID" value="SFL23238.1"/>
    <property type="molecule type" value="Genomic_DNA"/>
</dbReference>
<dbReference type="GO" id="GO:0009007">
    <property type="term" value="F:site-specific DNA-methyltransferase (adenine-specific) activity"/>
    <property type="evidence" value="ECO:0007669"/>
    <property type="project" value="UniProtKB-EC"/>
</dbReference>
<accession>A0A1I4FZC2</accession>
<dbReference type="InterPro" id="IPR022749">
    <property type="entry name" value="D12N6_MeTrfase_N"/>
</dbReference>
<keyword evidence="3" id="KW-0489">Methyltransferase</keyword>
<dbReference type="InterPro" id="IPR051537">
    <property type="entry name" value="DNA_Adenine_Mtase"/>
</dbReference>
<dbReference type="Gene3D" id="3.40.50.150">
    <property type="entry name" value="Vaccinia Virus protein VP39"/>
    <property type="match status" value="1"/>
</dbReference>
<name>A0A1I4FZC2_9PROT</name>
<evidence type="ECO:0000313" key="11">
    <source>
        <dbReference type="Proteomes" id="UP000199533"/>
    </source>
</evidence>
<protein>
    <recommendedName>
        <fullName evidence="2">site-specific DNA-methyltransferase (adenine-specific)</fullName>
        <ecNumber evidence="2">2.1.1.72</ecNumber>
    </recommendedName>
</protein>
<dbReference type="STRING" id="52441.SAMN05216302_10457"/>
<evidence type="ECO:0000256" key="4">
    <source>
        <dbReference type="ARBA" id="ARBA00022679"/>
    </source>
</evidence>
<dbReference type="InterPro" id="IPR029063">
    <property type="entry name" value="SAM-dependent_MTases_sf"/>
</dbReference>
<keyword evidence="11" id="KW-1185">Reference proteome</keyword>
<keyword evidence="4" id="KW-0808">Transferase</keyword>
<feature type="domain" description="N6 adenine-specific DNA methyltransferase N-terminal" evidence="9">
    <location>
        <begin position="13"/>
        <end position="142"/>
    </location>
</feature>
<evidence type="ECO:0000256" key="1">
    <source>
        <dbReference type="ARBA" id="ARBA00006594"/>
    </source>
</evidence>
<dbReference type="GO" id="GO:0008170">
    <property type="term" value="F:N-methyltransferase activity"/>
    <property type="evidence" value="ECO:0007669"/>
    <property type="project" value="InterPro"/>
</dbReference>
<dbReference type="SUPFAM" id="SSF53335">
    <property type="entry name" value="S-adenosyl-L-methionine-dependent methyltransferases"/>
    <property type="match status" value="1"/>
</dbReference>
<comment type="similarity">
    <text evidence="1">Belongs to the N(4)/N(6)-methyltransferase family.</text>
</comment>
<dbReference type="EC" id="2.1.1.72" evidence="2"/>
<reference evidence="11" key="1">
    <citation type="submission" date="2016-10" db="EMBL/GenBank/DDBJ databases">
        <authorList>
            <person name="Varghese N."/>
            <person name="Submissions S."/>
        </authorList>
    </citation>
    <scope>NUCLEOTIDE SEQUENCE [LARGE SCALE GENOMIC DNA]</scope>
    <source>
        <strain evidence="11">Nm69</strain>
    </source>
</reference>
<evidence type="ECO:0000259" key="8">
    <source>
        <dbReference type="Pfam" id="PF02384"/>
    </source>
</evidence>
<evidence type="ECO:0000259" key="9">
    <source>
        <dbReference type="Pfam" id="PF12161"/>
    </source>
</evidence>
<dbReference type="InterPro" id="IPR038333">
    <property type="entry name" value="T1MK-like_N_sf"/>
</dbReference>
<dbReference type="GO" id="GO:0003677">
    <property type="term" value="F:DNA binding"/>
    <property type="evidence" value="ECO:0007669"/>
    <property type="project" value="InterPro"/>
</dbReference>
<keyword evidence="6" id="KW-0680">Restriction system</keyword>
<dbReference type="Pfam" id="PF02384">
    <property type="entry name" value="N6_Mtase"/>
    <property type="match status" value="1"/>
</dbReference>
<evidence type="ECO:0000313" key="10">
    <source>
        <dbReference type="EMBL" id="SFL23238.1"/>
    </source>
</evidence>
<keyword evidence="5" id="KW-0949">S-adenosyl-L-methionine</keyword>
<comment type="catalytic activity">
    <reaction evidence="7">
        <text>a 2'-deoxyadenosine in DNA + S-adenosyl-L-methionine = an N(6)-methyl-2'-deoxyadenosine in DNA + S-adenosyl-L-homocysteine + H(+)</text>
        <dbReference type="Rhea" id="RHEA:15197"/>
        <dbReference type="Rhea" id="RHEA-COMP:12418"/>
        <dbReference type="Rhea" id="RHEA-COMP:12419"/>
        <dbReference type="ChEBI" id="CHEBI:15378"/>
        <dbReference type="ChEBI" id="CHEBI:57856"/>
        <dbReference type="ChEBI" id="CHEBI:59789"/>
        <dbReference type="ChEBI" id="CHEBI:90615"/>
        <dbReference type="ChEBI" id="CHEBI:90616"/>
        <dbReference type="EC" id="2.1.1.72"/>
    </reaction>
</comment>
<sequence>MTQTTNNLAAYTWSLADLLRGDFKQSQYGRVILPFTLLRRLECVLAPGKDAVLAEYEKVRQMNLPEQAQEKMLLRASGGLSFFNTSKMDLARLGESDIKDNLESYIRDFSKDAREIFEYFKFGEFIGQLNDANLLYKIVQKVRIMDLSPKAISNHEMGLVFEELIRRFAESSNETAGEHFTPRDIVRLTTALVFMEDDDALTRPGLSAPSMTPPQAPAAFCPRGWNTCMS</sequence>
<evidence type="ECO:0000256" key="6">
    <source>
        <dbReference type="ARBA" id="ARBA00022747"/>
    </source>
</evidence>
<dbReference type="PANTHER" id="PTHR42933">
    <property type="entry name" value="SLR6095 PROTEIN"/>
    <property type="match status" value="1"/>
</dbReference>
<dbReference type="AlphaFoldDB" id="A0A1I4FZC2"/>
<evidence type="ECO:0000256" key="2">
    <source>
        <dbReference type="ARBA" id="ARBA00011900"/>
    </source>
</evidence>
<dbReference type="InterPro" id="IPR003356">
    <property type="entry name" value="DNA_methylase_A-5"/>
</dbReference>
<dbReference type="RefSeq" id="WP_211753479.1">
    <property type="nucleotide sequence ID" value="NZ_FOSP01000045.1"/>
</dbReference>
<dbReference type="Proteomes" id="UP000199533">
    <property type="component" value="Unassembled WGS sequence"/>
</dbReference>
<dbReference type="GO" id="GO:0032259">
    <property type="term" value="P:methylation"/>
    <property type="evidence" value="ECO:0007669"/>
    <property type="project" value="UniProtKB-KW"/>
</dbReference>
<dbReference type="Gene3D" id="1.20.1260.30">
    <property type="match status" value="1"/>
</dbReference>
<evidence type="ECO:0000256" key="7">
    <source>
        <dbReference type="ARBA" id="ARBA00047942"/>
    </source>
</evidence>
<evidence type="ECO:0000256" key="5">
    <source>
        <dbReference type="ARBA" id="ARBA00022691"/>
    </source>
</evidence>
<dbReference type="Pfam" id="PF12161">
    <property type="entry name" value="HsdM_N"/>
    <property type="match status" value="1"/>
</dbReference>